<protein>
    <submittedName>
        <fullName evidence="3">Uncharacterized protein</fullName>
    </submittedName>
</protein>
<organism evidence="3 4">
    <name type="scientific">Heterodera trifolii</name>
    <dbReference type="NCBI Taxonomy" id="157864"/>
    <lineage>
        <taxon>Eukaryota</taxon>
        <taxon>Metazoa</taxon>
        <taxon>Ecdysozoa</taxon>
        <taxon>Nematoda</taxon>
        <taxon>Chromadorea</taxon>
        <taxon>Rhabditida</taxon>
        <taxon>Tylenchina</taxon>
        <taxon>Tylenchomorpha</taxon>
        <taxon>Tylenchoidea</taxon>
        <taxon>Heteroderidae</taxon>
        <taxon>Heteroderinae</taxon>
        <taxon>Heterodera</taxon>
    </lineage>
</organism>
<feature type="coiled-coil region" evidence="1">
    <location>
        <begin position="9"/>
        <end position="50"/>
    </location>
</feature>
<gene>
    <name evidence="3" type="ORF">niasHT_039049</name>
</gene>
<feature type="compositionally biased region" description="Polar residues" evidence="2">
    <location>
        <begin position="86"/>
        <end position="116"/>
    </location>
</feature>
<keyword evidence="4" id="KW-1185">Reference proteome</keyword>
<evidence type="ECO:0000313" key="4">
    <source>
        <dbReference type="Proteomes" id="UP001620626"/>
    </source>
</evidence>
<dbReference type="AlphaFoldDB" id="A0ABD2HRP4"/>
<dbReference type="EMBL" id="JBICBT010001384">
    <property type="protein sequence ID" value="KAL3070119.1"/>
    <property type="molecule type" value="Genomic_DNA"/>
</dbReference>
<sequence>MNPSSCKGCEALADRCKLLETELKMTKLEHQNTIAKHENTKLELENAQLKHLIVSGAFVPPFASPTVEHKQIQDHHSSGMQFAPLSEQNQPIGGSENAFIQQQQLTESVMNQESNGNGAGASLTDN</sequence>
<comment type="caution">
    <text evidence="3">The sequence shown here is derived from an EMBL/GenBank/DDBJ whole genome shotgun (WGS) entry which is preliminary data.</text>
</comment>
<feature type="compositionally biased region" description="Basic and acidic residues" evidence="2">
    <location>
        <begin position="67"/>
        <end position="77"/>
    </location>
</feature>
<name>A0ABD2HRP4_9BILA</name>
<keyword evidence="1" id="KW-0175">Coiled coil</keyword>
<evidence type="ECO:0000256" key="1">
    <source>
        <dbReference type="SAM" id="Coils"/>
    </source>
</evidence>
<dbReference type="Proteomes" id="UP001620626">
    <property type="component" value="Unassembled WGS sequence"/>
</dbReference>
<accession>A0ABD2HRP4</accession>
<proteinExistence type="predicted"/>
<feature type="region of interest" description="Disordered" evidence="2">
    <location>
        <begin position="67"/>
        <end position="126"/>
    </location>
</feature>
<evidence type="ECO:0000313" key="3">
    <source>
        <dbReference type="EMBL" id="KAL3070119.1"/>
    </source>
</evidence>
<evidence type="ECO:0000256" key="2">
    <source>
        <dbReference type="SAM" id="MobiDB-lite"/>
    </source>
</evidence>
<reference evidence="3 4" key="1">
    <citation type="submission" date="2024-10" db="EMBL/GenBank/DDBJ databases">
        <authorList>
            <person name="Kim D."/>
        </authorList>
    </citation>
    <scope>NUCLEOTIDE SEQUENCE [LARGE SCALE GENOMIC DNA]</scope>
    <source>
        <strain evidence="3">BH-2024</strain>
    </source>
</reference>